<reference evidence="1 2" key="1">
    <citation type="journal article" date="2023" name="Res Sq">
        <title>Genomic and morphological characterization of Knufia obscura isolated from the Mars 2020 spacecraft assembly facility.</title>
        <authorList>
            <person name="Chander A.M."/>
            <person name="Teixeira M.M."/>
            <person name="Singh N.K."/>
            <person name="Williams M.P."/>
            <person name="Parker C.W."/>
            <person name="Leo P."/>
            <person name="Stajich J.E."/>
            <person name="Torok T."/>
            <person name="Tighe S."/>
            <person name="Mason C.E."/>
            <person name="Venkateswaran K."/>
        </authorList>
    </citation>
    <scope>NUCLEOTIDE SEQUENCE [LARGE SCALE GENOMIC DNA]</scope>
    <source>
        <strain evidence="1 2">CCFEE 5817</strain>
    </source>
</reference>
<organism evidence="1 2">
    <name type="scientific">Knufia obscura</name>
    <dbReference type="NCBI Taxonomy" id="1635080"/>
    <lineage>
        <taxon>Eukaryota</taxon>
        <taxon>Fungi</taxon>
        <taxon>Dikarya</taxon>
        <taxon>Ascomycota</taxon>
        <taxon>Pezizomycotina</taxon>
        <taxon>Eurotiomycetes</taxon>
        <taxon>Chaetothyriomycetidae</taxon>
        <taxon>Chaetothyriales</taxon>
        <taxon>Trichomeriaceae</taxon>
        <taxon>Knufia</taxon>
    </lineage>
</organism>
<protein>
    <recommendedName>
        <fullName evidence="3">Gag-pro-like protein</fullName>
    </recommendedName>
</protein>
<proteinExistence type="predicted"/>
<name>A0ABR0RTQ0_9EURO</name>
<evidence type="ECO:0008006" key="3">
    <source>
        <dbReference type="Google" id="ProtNLM"/>
    </source>
</evidence>
<comment type="caution">
    <text evidence="1">The sequence shown here is derived from an EMBL/GenBank/DDBJ whole genome shotgun (WGS) entry which is preliminary data.</text>
</comment>
<sequence>MNPPYNTGQTSTAATAAELTPKMDAISGKLDEMNDAIKKIVAMKLIPDPPVLDGTESYTLYKQWQIKMRMKLATVSTSPILQILYVASRLSGVAFEVVRPHLPFDMGAGKPLDSPLDIFNMLEPKFQEHKLERQERYNLNFGSLAYYPPESDGLYSSGFATNECYSNCFYL</sequence>
<evidence type="ECO:0000313" key="1">
    <source>
        <dbReference type="EMBL" id="KAK5943624.1"/>
    </source>
</evidence>
<keyword evidence="2" id="KW-1185">Reference proteome</keyword>
<dbReference type="RefSeq" id="XP_064731714.1">
    <property type="nucleotide sequence ID" value="XM_064873056.1"/>
</dbReference>
<dbReference type="Proteomes" id="UP001334248">
    <property type="component" value="Unassembled WGS sequence"/>
</dbReference>
<gene>
    <name evidence="1" type="ORF">PMZ80_004632</name>
</gene>
<dbReference type="EMBL" id="JAVHJV010000004">
    <property type="protein sequence ID" value="KAK5943624.1"/>
    <property type="molecule type" value="Genomic_DNA"/>
</dbReference>
<evidence type="ECO:0000313" key="2">
    <source>
        <dbReference type="Proteomes" id="UP001334248"/>
    </source>
</evidence>
<dbReference type="GeneID" id="89998081"/>
<accession>A0ABR0RTQ0</accession>